<dbReference type="PANTHER" id="PTHR10457:SF7">
    <property type="entry name" value="GALACTOKINASE-RELATED"/>
    <property type="match status" value="1"/>
</dbReference>
<dbReference type="SUPFAM" id="SSF54211">
    <property type="entry name" value="Ribosomal protein S5 domain 2-like"/>
    <property type="match status" value="1"/>
</dbReference>
<dbReference type="InterPro" id="IPR014721">
    <property type="entry name" value="Ribsml_uS5_D2-typ_fold_subgr"/>
</dbReference>
<evidence type="ECO:0000259" key="14">
    <source>
        <dbReference type="Pfam" id="PF08544"/>
    </source>
</evidence>
<dbReference type="GO" id="GO:0004335">
    <property type="term" value="F:galactokinase activity"/>
    <property type="evidence" value="ECO:0007669"/>
    <property type="project" value="UniProtKB-EC"/>
</dbReference>
<evidence type="ECO:0000256" key="9">
    <source>
        <dbReference type="ARBA" id="ARBA00023144"/>
    </source>
</evidence>
<dbReference type="Pfam" id="PF08544">
    <property type="entry name" value="GHMP_kinases_C"/>
    <property type="match status" value="1"/>
</dbReference>
<dbReference type="InterPro" id="IPR006204">
    <property type="entry name" value="GHMP_kinase_N_dom"/>
</dbReference>
<dbReference type="PROSITE" id="PS00106">
    <property type="entry name" value="GALACTOKINASE"/>
    <property type="match status" value="1"/>
</dbReference>
<evidence type="ECO:0000256" key="12">
    <source>
        <dbReference type="NCBIfam" id="TIGR00131"/>
    </source>
</evidence>
<sequence length="385" mass="42420">MKPQDIAIQQFEKHFGYSAEKTVFAPGRVNIIGEHTDYNDGFVMPCAINYGTAVSFAKRDDNKWRVFAIDLNEQDEFDLSQPIEPSEHKWANYVRGVVKFIQAKHPNFKQGADLAITSDVPMSSGLSSSAALEVSIGKTAQVLGNLPLSLTEIALIGQEAENKFVGCNCGNMDQLTSALGQKDHLVMIDCRSLDITPTPVPQGYSIAIINSNVKHDLVAGEYNSRRQECEFAAHFFGVAKLRDVTPEQFITRAAELNEVNELAYKRAKHIISENQRVLEAVEALNANDMARLGELMGQSHDSMRDDFEITIPEIDYLVELAQVAIGKDGGARMTGGGFGGCIVCLVPNEKVEALRLLIAENYEKHTGIKETFHLCTASNGVREII</sequence>
<accession>A0ABT5MLW7</accession>
<feature type="domain" description="GHMP kinase N-terminal" evidence="13">
    <location>
        <begin position="92"/>
        <end position="180"/>
    </location>
</feature>
<feature type="binding site" evidence="11">
    <location>
        <position position="129"/>
    </location>
    <ligand>
        <name>Mg(2+)</name>
        <dbReference type="ChEBI" id="CHEBI:18420"/>
    </ligand>
</feature>
<keyword evidence="7 11" id="KW-0067">ATP-binding</keyword>
<dbReference type="PANTHER" id="PTHR10457">
    <property type="entry name" value="MEVALONATE KINASE/GALACTOKINASE"/>
    <property type="match status" value="1"/>
</dbReference>
<keyword evidence="9 11" id="KW-0299">Galactose metabolism</keyword>
<comment type="catalytic activity">
    <reaction evidence="11">
        <text>alpha-D-galactose + ATP = alpha-D-galactose 1-phosphate + ADP + H(+)</text>
        <dbReference type="Rhea" id="RHEA:13553"/>
        <dbReference type="ChEBI" id="CHEBI:15378"/>
        <dbReference type="ChEBI" id="CHEBI:28061"/>
        <dbReference type="ChEBI" id="CHEBI:30616"/>
        <dbReference type="ChEBI" id="CHEBI:58336"/>
        <dbReference type="ChEBI" id="CHEBI:456216"/>
        <dbReference type="EC" id="2.7.1.6"/>
    </reaction>
</comment>
<keyword evidence="17" id="KW-1185">Reference proteome</keyword>
<feature type="binding site" evidence="11">
    <location>
        <position position="161"/>
    </location>
    <ligand>
        <name>Mg(2+)</name>
        <dbReference type="ChEBI" id="CHEBI:18420"/>
    </ligand>
</feature>
<keyword evidence="10 11" id="KW-0119">Carbohydrate metabolism</keyword>
<dbReference type="InterPro" id="IPR020568">
    <property type="entry name" value="Ribosomal_Su5_D2-typ_SF"/>
</dbReference>
<comment type="caution">
    <text evidence="11">Lacks conserved residue(s) required for the propagation of feature annotation.</text>
</comment>
<dbReference type="InterPro" id="IPR006203">
    <property type="entry name" value="GHMP_knse_ATP-bd_CS"/>
</dbReference>
<comment type="pathway">
    <text evidence="11">Carbohydrate metabolism; galactose metabolism.</text>
</comment>
<feature type="site" description="Transition state stabilizer" evidence="11">
    <location>
        <position position="28"/>
    </location>
</feature>
<dbReference type="PIRSF" id="PIRSF000530">
    <property type="entry name" value="Galactokinase"/>
    <property type="match status" value="1"/>
</dbReference>
<keyword evidence="4 11" id="KW-0479">Metal-binding</keyword>
<evidence type="ECO:0000259" key="13">
    <source>
        <dbReference type="Pfam" id="PF00288"/>
    </source>
</evidence>
<keyword evidence="6 11" id="KW-0418">Kinase</keyword>
<feature type="active site" description="Proton acceptor" evidence="11">
    <location>
        <position position="173"/>
    </location>
</feature>
<evidence type="ECO:0000256" key="8">
    <source>
        <dbReference type="ARBA" id="ARBA00022842"/>
    </source>
</evidence>
<evidence type="ECO:0000313" key="16">
    <source>
        <dbReference type="EMBL" id="MDD0823182.1"/>
    </source>
</evidence>
<evidence type="ECO:0000256" key="4">
    <source>
        <dbReference type="ARBA" id="ARBA00022723"/>
    </source>
</evidence>
<feature type="domain" description="Galactokinase N-terminal" evidence="15">
    <location>
        <begin position="9"/>
        <end position="57"/>
    </location>
</feature>
<feature type="domain" description="GHMP kinase C-terminal" evidence="14">
    <location>
        <begin position="280"/>
        <end position="355"/>
    </location>
</feature>
<dbReference type="InterPro" id="IPR022963">
    <property type="entry name" value="Galactokinase_bac"/>
</dbReference>
<keyword evidence="8 11" id="KW-0460">Magnesium</keyword>
<proteinExistence type="inferred from homology"/>
<dbReference type="Proteomes" id="UP001221909">
    <property type="component" value="Unassembled WGS sequence"/>
</dbReference>
<dbReference type="SUPFAM" id="SSF55060">
    <property type="entry name" value="GHMP Kinase, C-terminal domain"/>
    <property type="match status" value="1"/>
</dbReference>
<gene>
    <name evidence="11 16" type="primary">galK</name>
    <name evidence="16" type="ORF">PTQ27_01660</name>
</gene>
<evidence type="ECO:0000256" key="5">
    <source>
        <dbReference type="ARBA" id="ARBA00022741"/>
    </source>
</evidence>
<evidence type="ECO:0000256" key="3">
    <source>
        <dbReference type="ARBA" id="ARBA00022679"/>
    </source>
</evidence>
<evidence type="ECO:0000256" key="7">
    <source>
        <dbReference type="ARBA" id="ARBA00022840"/>
    </source>
</evidence>
<dbReference type="InterPro" id="IPR019741">
    <property type="entry name" value="Galactokinase_CS"/>
</dbReference>
<evidence type="ECO:0000259" key="15">
    <source>
        <dbReference type="Pfam" id="PF10509"/>
    </source>
</evidence>
<dbReference type="NCBIfam" id="TIGR00131">
    <property type="entry name" value="gal_kin"/>
    <property type="match status" value="1"/>
</dbReference>
<dbReference type="EMBL" id="JAQSJE010000001">
    <property type="protein sequence ID" value="MDD0823182.1"/>
    <property type="molecule type" value="Genomic_DNA"/>
</dbReference>
<dbReference type="InterPro" id="IPR036554">
    <property type="entry name" value="GHMP_kinase_C_sf"/>
</dbReference>
<feature type="binding site" evidence="11">
    <location>
        <position position="222"/>
    </location>
    <ligand>
        <name>substrate</name>
    </ligand>
</feature>
<evidence type="ECO:0000256" key="10">
    <source>
        <dbReference type="ARBA" id="ARBA00023277"/>
    </source>
</evidence>
<evidence type="ECO:0000313" key="17">
    <source>
        <dbReference type="Proteomes" id="UP001221909"/>
    </source>
</evidence>
<feature type="binding site" evidence="11">
    <location>
        <begin position="123"/>
        <end position="129"/>
    </location>
    <ligand>
        <name>ATP</name>
        <dbReference type="ChEBI" id="CHEBI:30616"/>
    </ligand>
</feature>
<dbReference type="EC" id="2.7.1.6" evidence="11 12"/>
<dbReference type="InterPro" id="IPR000705">
    <property type="entry name" value="Galactokinase"/>
</dbReference>
<dbReference type="Gene3D" id="3.30.230.10">
    <property type="match status" value="1"/>
</dbReference>
<evidence type="ECO:0000256" key="6">
    <source>
        <dbReference type="ARBA" id="ARBA00022777"/>
    </source>
</evidence>
<dbReference type="PROSITE" id="PS00627">
    <property type="entry name" value="GHMP_KINASES_ATP"/>
    <property type="match status" value="1"/>
</dbReference>
<evidence type="ECO:0000256" key="11">
    <source>
        <dbReference type="HAMAP-Rule" id="MF_00246"/>
    </source>
</evidence>
<dbReference type="RefSeq" id="WP_273748340.1">
    <property type="nucleotide sequence ID" value="NZ_JAQSJE010000001.1"/>
</dbReference>
<protein>
    <recommendedName>
        <fullName evidence="11 12">Galactokinase</fullName>
        <ecNumber evidence="11 12">2.7.1.6</ecNumber>
    </recommendedName>
    <alternativeName>
        <fullName evidence="11">Galactose kinase</fullName>
    </alternativeName>
</protein>
<dbReference type="InterPro" id="IPR019539">
    <property type="entry name" value="GalKase_N"/>
</dbReference>
<dbReference type="PRINTS" id="PR00959">
    <property type="entry name" value="MEVGALKINASE"/>
</dbReference>
<dbReference type="PRINTS" id="PR00473">
    <property type="entry name" value="GALCTOKINASE"/>
</dbReference>
<dbReference type="InterPro" id="IPR013750">
    <property type="entry name" value="GHMP_kinase_C_dom"/>
</dbReference>
<keyword evidence="5 11" id="KW-0547">Nucleotide-binding</keyword>
<dbReference type="NCBIfam" id="NF003472">
    <property type="entry name" value="PRK05101.1"/>
    <property type="match status" value="1"/>
</dbReference>
<comment type="function">
    <text evidence="11">Catalyzes the transfer of the gamma-phosphate of ATP to D-galactose to form alpha-D-galactose-1-phosphate (Gal-1-P).</text>
</comment>
<comment type="similarity">
    <text evidence="1 11">Belongs to the GHMP kinase family. GalK subfamily.</text>
</comment>
<dbReference type="Pfam" id="PF10509">
    <property type="entry name" value="GalKase_gal_bdg"/>
    <property type="match status" value="1"/>
</dbReference>
<keyword evidence="3 11" id="KW-0808">Transferase</keyword>
<comment type="subcellular location">
    <subcellularLocation>
        <location evidence="11">Cytoplasm</location>
    </subcellularLocation>
</comment>
<name>A0ABT5MLW7_9PAST</name>
<dbReference type="InterPro" id="IPR006206">
    <property type="entry name" value="Mevalonate/galactokinase"/>
</dbReference>
<organism evidence="16 17">
    <name type="scientific">Mannheimia cairinae</name>
    <dbReference type="NCBI Taxonomy" id="3025936"/>
    <lineage>
        <taxon>Bacteria</taxon>
        <taxon>Pseudomonadati</taxon>
        <taxon>Pseudomonadota</taxon>
        <taxon>Gammaproteobacteria</taxon>
        <taxon>Pasteurellales</taxon>
        <taxon>Pasteurellaceae</taxon>
        <taxon>Mannheimia</taxon>
    </lineage>
</organism>
<evidence type="ECO:0000256" key="2">
    <source>
        <dbReference type="ARBA" id="ARBA00022490"/>
    </source>
</evidence>
<keyword evidence="2 11" id="KW-0963">Cytoplasm</keyword>
<dbReference type="Pfam" id="PF00288">
    <property type="entry name" value="GHMP_kinases_N"/>
    <property type="match status" value="1"/>
</dbReference>
<dbReference type="HAMAP" id="MF_00246">
    <property type="entry name" value="Galactokinase"/>
    <property type="match status" value="1"/>
</dbReference>
<comment type="caution">
    <text evidence="16">The sequence shown here is derived from an EMBL/GenBank/DDBJ whole genome shotgun (WGS) entry which is preliminary data.</text>
</comment>
<reference evidence="16 17" key="1">
    <citation type="submission" date="2023-02" db="EMBL/GenBank/DDBJ databases">
        <title>Mannheimia cairiniae sp. nov., a novel species of Mannheimia obtained from moscovy ducks (Cairina moschata) and reclassification of Mannheimia ovis as heterotypic synonym of Mannheimia pernigra.</title>
        <authorList>
            <person name="Christensen H."/>
        </authorList>
    </citation>
    <scope>NUCLEOTIDE SEQUENCE [LARGE SCALE GENOMIC DNA]</scope>
    <source>
        <strain evidence="16 17">AT1</strain>
    </source>
</reference>
<evidence type="ECO:0000256" key="1">
    <source>
        <dbReference type="ARBA" id="ARBA00006566"/>
    </source>
</evidence>
<feature type="binding site" evidence="11">
    <location>
        <begin position="34"/>
        <end position="37"/>
    </location>
    <ligand>
        <name>substrate</name>
    </ligand>
</feature>
<dbReference type="Gene3D" id="3.30.70.890">
    <property type="entry name" value="GHMP kinase, C-terminal domain"/>
    <property type="match status" value="1"/>
</dbReference>